<comment type="similarity">
    <text evidence="1">Belongs to the ATP-dependent AMP-binding enzyme family.</text>
</comment>
<evidence type="ECO:0000256" key="2">
    <source>
        <dbReference type="ARBA" id="ARBA00022450"/>
    </source>
</evidence>
<comment type="caution">
    <text evidence="8">The sequence shown here is derived from an EMBL/GenBank/DDBJ whole genome shotgun (WGS) entry which is preliminary data.</text>
</comment>
<evidence type="ECO:0000313" key="9">
    <source>
        <dbReference type="Proteomes" id="UP001430848"/>
    </source>
</evidence>
<keyword evidence="4" id="KW-0436">Ligase</keyword>
<keyword evidence="3" id="KW-0597">Phosphoprotein</keyword>
<dbReference type="InterPro" id="IPR023213">
    <property type="entry name" value="CAT-like_dom_sf"/>
</dbReference>
<dbReference type="Gene3D" id="1.10.1200.10">
    <property type="entry name" value="ACP-like"/>
    <property type="match status" value="1"/>
</dbReference>
<evidence type="ECO:0000256" key="4">
    <source>
        <dbReference type="ARBA" id="ARBA00022598"/>
    </source>
</evidence>
<keyword evidence="9" id="KW-1185">Reference proteome</keyword>
<dbReference type="Gene3D" id="3.30.300.30">
    <property type="match status" value="1"/>
</dbReference>
<evidence type="ECO:0000256" key="3">
    <source>
        <dbReference type="ARBA" id="ARBA00022553"/>
    </source>
</evidence>
<dbReference type="SUPFAM" id="SSF47336">
    <property type="entry name" value="ACP-like"/>
    <property type="match status" value="1"/>
</dbReference>
<accession>A0ABR1P869</accession>
<dbReference type="Proteomes" id="UP001430848">
    <property type="component" value="Unassembled WGS sequence"/>
</dbReference>
<dbReference type="Pfam" id="PF00501">
    <property type="entry name" value="AMP-binding"/>
    <property type="match status" value="1"/>
</dbReference>
<dbReference type="Gene3D" id="3.30.559.30">
    <property type="entry name" value="Nonribosomal peptide synthetase, condensation domain"/>
    <property type="match status" value="1"/>
</dbReference>
<dbReference type="InterPro" id="IPR036736">
    <property type="entry name" value="ACP-like_sf"/>
</dbReference>
<sequence length="1236" mass="135282">MPADSQELAEAHGPELCTECKSLWQLLQEGVEKNPHGLALACPQFPSTHLSPSPVATNGYHTVESGEIHDRLEWSYSQLSKKAEQLANRIRGLAKLNMPIAAVDPKVLSSETQVSKGKDTQDAYVKALRPHIVVVNDDLAAAAYDEASGRNNQTPALRIVADPHSTLARPLDQTKEGWVTLNEIIGASVSTSANGHRQQMFDQAAPDPEDVARILFTGGSTGDPKGCPHTHANLTAESEGFHTMRGLTTESRTLIQSPAHHIMANAAALLSWRTGAGVIFPFNGNQFDAGQSIQAIKTYKCTYLPVHHSMSDAILRHPSFNKEAVGSLRYMQIGGALIGSALASRYKESFGFTKDGTPHLEIFPFWGSTEGMYTTACVKGDALVTDYHNTDGAGPELTSSDLLAVGRAYTGGRLKVVDPNTGTTLPRGSGNECVGELHFGGDTVIKQYMGGLSPDSFYTEDGFSWFRTGDQGRMATDGSIFMLGRYKDMIKRGGENIFPQQLEYTLQSVCRTKAQIIGIPDLITGEACVAVVDTSKSEHFSKLQLQLDVSKHIGPEFVFVHILTLEELGLSDYPVGPGGKVRKPVLKKMVVEHLNKTKQPDALANGNATPPSKDQGKDYWIEFVKSIWADLLHIDSSLFDEDFRLEHFTDSLTAMRYCFEIERLTSKRLTVADVRDAPTIRTQAILVSGASVETYVAGKTDLDVQQETGPPSLADVLICRGQESKFKEIQELAKPVLEHLGLTWEHDVQECFGALPLWSATVLLPPTRTFNLRFAFEVRGLEFSEVREALVNILKVQPMLVSTGVKVDNGLVYLKLRPSDHVLTKVITREPEFDSVASAVDYGLHEPYKLVPHTPEMLCRLGISRITGEDAGEGPVHVIIISQAHSVCDGMTNSVLISELETQINLIRARKAGDAVPRHISPRFIPYKLFCEMYENLDYSASAKHSRELIASRFHGVAKEAVTAWPSFDPTKIMSIFGGSDGASSSSSTDVCRGGILLQRSRRTPGILSLQDTHGVPPSVALKVAYGLAVMQMTGERTALFLRVDAARHWPFQDPWTQSHLPNPLLVGGPTTVLAWERLRLGGDGDASLLDVFRRVQAEDAEIAPHTHVFNSHEAIIAHLPPEDAAFVREARPFDPKIALNHVPDVGRFTGADGLRALKLRGTSFFGTGVTPLQSGFDASDRELCVIAGLVDDTKWDDPEREVGGFEETILRTLAHVVKPENWNAPAVRFAEPLED</sequence>
<reference evidence="8 9" key="1">
    <citation type="submission" date="2024-02" db="EMBL/GenBank/DDBJ databases">
        <title>De novo assembly and annotation of 12 fungi associated with fruit tree decline syndrome in Ontario, Canada.</title>
        <authorList>
            <person name="Sulman M."/>
            <person name="Ellouze W."/>
            <person name="Ilyukhin E."/>
        </authorList>
    </citation>
    <scope>NUCLEOTIDE SEQUENCE [LARGE SCALE GENOMIC DNA]</scope>
    <source>
        <strain evidence="8 9">M169</strain>
    </source>
</reference>
<dbReference type="SUPFAM" id="SSF56801">
    <property type="entry name" value="Acetyl-CoA synthetase-like"/>
    <property type="match status" value="1"/>
</dbReference>
<gene>
    <name evidence="8" type="ORF">SLS63_006402</name>
</gene>
<dbReference type="Gene3D" id="3.40.50.12780">
    <property type="entry name" value="N-terminal domain of ligase-like"/>
    <property type="match status" value="1"/>
</dbReference>
<dbReference type="Gene3D" id="3.30.559.10">
    <property type="entry name" value="Chloramphenicol acetyltransferase-like domain"/>
    <property type="match status" value="1"/>
</dbReference>
<keyword evidence="5" id="KW-0175">Coiled coil</keyword>
<feature type="coiled-coil region" evidence="5">
    <location>
        <begin position="69"/>
        <end position="96"/>
    </location>
</feature>
<evidence type="ECO:0000259" key="7">
    <source>
        <dbReference type="Pfam" id="PF00550"/>
    </source>
</evidence>
<dbReference type="Pfam" id="PF00550">
    <property type="entry name" value="PP-binding"/>
    <property type="match status" value="1"/>
</dbReference>
<dbReference type="PANTHER" id="PTHR43201:SF5">
    <property type="entry name" value="MEDIUM-CHAIN ACYL-COA LIGASE ACSF2, MITOCHONDRIAL"/>
    <property type="match status" value="1"/>
</dbReference>
<dbReference type="CDD" id="cd04433">
    <property type="entry name" value="AFD_class_I"/>
    <property type="match status" value="1"/>
</dbReference>
<evidence type="ECO:0000259" key="6">
    <source>
        <dbReference type="Pfam" id="PF00501"/>
    </source>
</evidence>
<dbReference type="PROSITE" id="PS00455">
    <property type="entry name" value="AMP_BINDING"/>
    <property type="match status" value="1"/>
</dbReference>
<keyword evidence="2" id="KW-0596">Phosphopantetheine</keyword>
<dbReference type="InterPro" id="IPR000873">
    <property type="entry name" value="AMP-dep_synth/lig_dom"/>
</dbReference>
<dbReference type="EMBL" id="JAKNSF020000031">
    <property type="protein sequence ID" value="KAK7728794.1"/>
    <property type="molecule type" value="Genomic_DNA"/>
</dbReference>
<proteinExistence type="inferred from homology"/>
<evidence type="ECO:0000256" key="1">
    <source>
        <dbReference type="ARBA" id="ARBA00006432"/>
    </source>
</evidence>
<dbReference type="SUPFAM" id="SSF52777">
    <property type="entry name" value="CoA-dependent acyltransferases"/>
    <property type="match status" value="1"/>
</dbReference>
<dbReference type="InterPro" id="IPR020845">
    <property type="entry name" value="AMP-binding_CS"/>
</dbReference>
<evidence type="ECO:0000313" key="8">
    <source>
        <dbReference type="EMBL" id="KAK7728794.1"/>
    </source>
</evidence>
<dbReference type="InterPro" id="IPR045851">
    <property type="entry name" value="AMP-bd_C_sf"/>
</dbReference>
<dbReference type="InterPro" id="IPR042099">
    <property type="entry name" value="ANL_N_sf"/>
</dbReference>
<evidence type="ECO:0000256" key="5">
    <source>
        <dbReference type="SAM" id="Coils"/>
    </source>
</evidence>
<name>A0ABR1P869_DIAER</name>
<dbReference type="PANTHER" id="PTHR43201">
    <property type="entry name" value="ACYL-COA SYNTHETASE"/>
    <property type="match status" value="1"/>
</dbReference>
<protein>
    <submittedName>
        <fullName evidence="8">NRPS-like protein biosynthetic cluster</fullName>
    </submittedName>
</protein>
<organism evidence="8 9">
    <name type="scientific">Diaporthe eres</name>
    <name type="common">Phomopsis oblonga</name>
    <dbReference type="NCBI Taxonomy" id="83184"/>
    <lineage>
        <taxon>Eukaryota</taxon>
        <taxon>Fungi</taxon>
        <taxon>Dikarya</taxon>
        <taxon>Ascomycota</taxon>
        <taxon>Pezizomycotina</taxon>
        <taxon>Sordariomycetes</taxon>
        <taxon>Sordariomycetidae</taxon>
        <taxon>Diaporthales</taxon>
        <taxon>Diaporthaceae</taxon>
        <taxon>Diaporthe</taxon>
        <taxon>Diaporthe eres species complex</taxon>
    </lineage>
</organism>
<dbReference type="InterPro" id="IPR009081">
    <property type="entry name" value="PP-bd_ACP"/>
</dbReference>
<feature type="domain" description="Carrier" evidence="7">
    <location>
        <begin position="623"/>
        <end position="683"/>
    </location>
</feature>
<feature type="domain" description="AMP-dependent synthetase/ligase" evidence="6">
    <location>
        <begin position="162"/>
        <end position="448"/>
    </location>
</feature>